<sequence length="60" mass="7040">MGLVIAWKECEVMFKHILNQKSWLNIQGFQVVQDKRVVSPLSQTDRFALYLGIRVDFTLE</sequence>
<accession>A0A834X6J1</accession>
<protein>
    <submittedName>
        <fullName evidence="1">Uncharacterized protein</fullName>
    </submittedName>
</protein>
<dbReference type="AlphaFoldDB" id="A0A834X6J1"/>
<reference evidence="1" key="1">
    <citation type="submission" date="2020-09" db="EMBL/GenBank/DDBJ databases">
        <title>Genome-Enabled Discovery of Anthraquinone Biosynthesis in Senna tora.</title>
        <authorList>
            <person name="Kang S.-H."/>
            <person name="Pandey R.P."/>
            <person name="Lee C.-M."/>
            <person name="Sim J.-S."/>
            <person name="Jeong J.-T."/>
            <person name="Choi B.-S."/>
            <person name="Jung M."/>
            <person name="Ginzburg D."/>
            <person name="Zhao K."/>
            <person name="Won S.Y."/>
            <person name="Oh T.-J."/>
            <person name="Yu Y."/>
            <person name="Kim N.-H."/>
            <person name="Lee O.R."/>
            <person name="Lee T.-H."/>
            <person name="Bashyal P."/>
            <person name="Kim T.-S."/>
            <person name="Lee W.-H."/>
            <person name="Kawkins C."/>
            <person name="Kim C.-K."/>
            <person name="Kim J.S."/>
            <person name="Ahn B.O."/>
            <person name="Rhee S.Y."/>
            <person name="Sohng J.K."/>
        </authorList>
    </citation>
    <scope>NUCLEOTIDE SEQUENCE</scope>
    <source>
        <tissue evidence="1">Leaf</tissue>
    </source>
</reference>
<organism evidence="1 2">
    <name type="scientific">Senna tora</name>
    <dbReference type="NCBI Taxonomy" id="362788"/>
    <lineage>
        <taxon>Eukaryota</taxon>
        <taxon>Viridiplantae</taxon>
        <taxon>Streptophyta</taxon>
        <taxon>Embryophyta</taxon>
        <taxon>Tracheophyta</taxon>
        <taxon>Spermatophyta</taxon>
        <taxon>Magnoliopsida</taxon>
        <taxon>eudicotyledons</taxon>
        <taxon>Gunneridae</taxon>
        <taxon>Pentapetalae</taxon>
        <taxon>rosids</taxon>
        <taxon>fabids</taxon>
        <taxon>Fabales</taxon>
        <taxon>Fabaceae</taxon>
        <taxon>Caesalpinioideae</taxon>
        <taxon>Cassia clade</taxon>
        <taxon>Senna</taxon>
    </lineage>
</organism>
<comment type="caution">
    <text evidence="1">The sequence shown here is derived from an EMBL/GenBank/DDBJ whole genome shotgun (WGS) entry which is preliminary data.</text>
</comment>
<proteinExistence type="predicted"/>
<keyword evidence="2" id="KW-1185">Reference proteome</keyword>
<gene>
    <name evidence="1" type="ORF">G2W53_007648</name>
</gene>
<dbReference type="EMBL" id="JAAIUW010000003">
    <property type="protein sequence ID" value="KAF7839166.1"/>
    <property type="molecule type" value="Genomic_DNA"/>
</dbReference>
<evidence type="ECO:0000313" key="2">
    <source>
        <dbReference type="Proteomes" id="UP000634136"/>
    </source>
</evidence>
<dbReference type="Proteomes" id="UP000634136">
    <property type="component" value="Unassembled WGS sequence"/>
</dbReference>
<name>A0A834X6J1_9FABA</name>
<evidence type="ECO:0000313" key="1">
    <source>
        <dbReference type="EMBL" id="KAF7839166.1"/>
    </source>
</evidence>